<evidence type="ECO:0000313" key="3">
    <source>
        <dbReference type="Proteomes" id="UP001218362"/>
    </source>
</evidence>
<dbReference type="EMBL" id="CP119316">
    <property type="protein sequence ID" value="WEK46206.1"/>
    <property type="molecule type" value="Genomic_DNA"/>
</dbReference>
<dbReference type="AlphaFoldDB" id="A0AAJ5X7Z0"/>
<proteinExistence type="predicted"/>
<protein>
    <submittedName>
        <fullName evidence="2">Uncharacterized protein</fullName>
    </submittedName>
</protein>
<feature type="chain" id="PRO_5042587177" evidence="1">
    <location>
        <begin position="23"/>
        <end position="127"/>
    </location>
</feature>
<keyword evidence="1" id="KW-0732">Signal</keyword>
<dbReference type="Proteomes" id="UP001218362">
    <property type="component" value="Chromosome"/>
</dbReference>
<accession>A0AAJ5X7Z0</accession>
<gene>
    <name evidence="2" type="ORF">P0Y56_14480</name>
</gene>
<sequence length="127" mass="14017">MRLSPIVFTLAAMAMLPAAAYAKDDKPAAVRSADASIPFANHGGVRDWRGEGRDTIYFQDTHRRWFKAKLLGTSSDLEFTQFVGIDSSPADTLDKWSTVIIRGQRYSLTSFEAIEGAPPKKVKKPKG</sequence>
<evidence type="ECO:0000256" key="1">
    <source>
        <dbReference type="SAM" id="SignalP"/>
    </source>
</evidence>
<name>A0AAJ5X7Z0_9SPHN</name>
<reference evidence="2" key="1">
    <citation type="submission" date="2023-03" db="EMBL/GenBank/DDBJ databases">
        <title>Andean soil-derived lignocellulolytic bacterial consortium as a source of novel taxa and putative plastic-active enzymes.</title>
        <authorList>
            <person name="Diaz-Garcia L."/>
            <person name="Chuvochina M."/>
            <person name="Feuerriegel G."/>
            <person name="Bunk B."/>
            <person name="Sproer C."/>
            <person name="Streit W.R."/>
            <person name="Rodriguez L.M."/>
            <person name="Overmann J."/>
            <person name="Jimenez D.J."/>
        </authorList>
    </citation>
    <scope>NUCLEOTIDE SEQUENCE</scope>
    <source>
        <strain evidence="2">MAG 26</strain>
    </source>
</reference>
<evidence type="ECO:0000313" key="2">
    <source>
        <dbReference type="EMBL" id="WEK46206.1"/>
    </source>
</evidence>
<organism evidence="2 3">
    <name type="scientific">Candidatus Andeanibacterium colombiense</name>
    <dbReference type="NCBI Taxonomy" id="3121345"/>
    <lineage>
        <taxon>Bacteria</taxon>
        <taxon>Pseudomonadati</taxon>
        <taxon>Pseudomonadota</taxon>
        <taxon>Alphaproteobacteria</taxon>
        <taxon>Sphingomonadales</taxon>
        <taxon>Sphingomonadaceae</taxon>
        <taxon>Candidatus Andeanibacterium</taxon>
    </lineage>
</organism>
<dbReference type="KEGG" id="acob:P0Y56_14480"/>
<feature type="signal peptide" evidence="1">
    <location>
        <begin position="1"/>
        <end position="22"/>
    </location>
</feature>